<accession>A0A084W6G1</accession>
<keyword evidence="2" id="KW-0449">Lipoprotein</keyword>
<reference evidence="2 4" key="1">
    <citation type="journal article" date="2014" name="BMC Genomics">
        <title>Genome sequence of Anopheles sinensis provides insight into genetics basis of mosquito competence for malaria parasites.</title>
        <authorList>
            <person name="Zhou D."/>
            <person name="Zhang D."/>
            <person name="Ding G."/>
            <person name="Shi L."/>
            <person name="Hou Q."/>
            <person name="Ye Y."/>
            <person name="Xu Y."/>
            <person name="Zhou H."/>
            <person name="Xiong C."/>
            <person name="Li S."/>
            <person name="Yu J."/>
            <person name="Hong S."/>
            <person name="Yu X."/>
            <person name="Zou P."/>
            <person name="Chen C."/>
            <person name="Chang X."/>
            <person name="Wang W."/>
            <person name="Lv Y."/>
            <person name="Sun Y."/>
            <person name="Ma L."/>
            <person name="Shen B."/>
            <person name="Zhu C."/>
        </authorList>
    </citation>
    <scope>NUCLEOTIDE SEQUENCE [LARGE SCALE GENOMIC DNA]</scope>
</reference>
<dbReference type="EMBL" id="ATLV01020792">
    <property type="status" value="NOT_ANNOTATED_CDS"/>
    <property type="molecule type" value="Genomic_DNA"/>
</dbReference>
<feature type="region of interest" description="Disordered" evidence="1">
    <location>
        <begin position="48"/>
        <end position="71"/>
    </location>
</feature>
<dbReference type="EnsemblMetazoa" id="ASIC013783-RA">
    <property type="protein sequence ID" value="ASIC013783-PA"/>
    <property type="gene ID" value="ASIC013783"/>
</dbReference>
<evidence type="ECO:0000256" key="1">
    <source>
        <dbReference type="SAM" id="MobiDB-lite"/>
    </source>
</evidence>
<proteinExistence type="predicted"/>
<gene>
    <name evidence="2" type="ORF">ZHAS_00013783</name>
</gene>
<feature type="compositionally biased region" description="Basic residues" evidence="1">
    <location>
        <begin position="1"/>
        <end position="10"/>
    </location>
</feature>
<dbReference type="VEuPathDB" id="VectorBase:ASIC013783"/>
<keyword evidence="4" id="KW-1185">Reference proteome</keyword>
<reference evidence="3" key="2">
    <citation type="submission" date="2020-05" db="UniProtKB">
        <authorList>
            <consortium name="EnsemblMetazoa"/>
        </authorList>
    </citation>
    <scope>IDENTIFICATION</scope>
</reference>
<dbReference type="EMBL" id="KE525307">
    <property type="protein sequence ID" value="KFB45805.1"/>
    <property type="molecule type" value="Genomic_DNA"/>
</dbReference>
<evidence type="ECO:0000313" key="3">
    <source>
        <dbReference type="EnsemblMetazoa" id="ASIC013783-PA"/>
    </source>
</evidence>
<evidence type="ECO:0000313" key="4">
    <source>
        <dbReference type="Proteomes" id="UP000030765"/>
    </source>
</evidence>
<dbReference type="AlphaFoldDB" id="A0A084W6G1"/>
<organism evidence="2">
    <name type="scientific">Anopheles sinensis</name>
    <name type="common">Mosquito</name>
    <dbReference type="NCBI Taxonomy" id="74873"/>
    <lineage>
        <taxon>Eukaryota</taxon>
        <taxon>Metazoa</taxon>
        <taxon>Ecdysozoa</taxon>
        <taxon>Arthropoda</taxon>
        <taxon>Hexapoda</taxon>
        <taxon>Insecta</taxon>
        <taxon>Pterygota</taxon>
        <taxon>Neoptera</taxon>
        <taxon>Endopterygota</taxon>
        <taxon>Diptera</taxon>
        <taxon>Nematocera</taxon>
        <taxon>Culicoidea</taxon>
        <taxon>Culicidae</taxon>
        <taxon>Anophelinae</taxon>
        <taxon>Anopheles</taxon>
    </lineage>
</organism>
<protein>
    <submittedName>
        <fullName evidence="2 3">Lipoprotein YlaJ</fullName>
    </submittedName>
</protein>
<name>A0A084W6G1_ANOSI</name>
<evidence type="ECO:0000313" key="2">
    <source>
        <dbReference type="EMBL" id="KFB45805.1"/>
    </source>
</evidence>
<dbReference type="Proteomes" id="UP000030765">
    <property type="component" value="Unassembled WGS sequence"/>
</dbReference>
<feature type="region of interest" description="Disordered" evidence="1">
    <location>
        <begin position="1"/>
        <end position="30"/>
    </location>
</feature>
<sequence>MGHRRKHKRKGNESNSALMKIRSRNNMTSTGTVELLGSYRVCGLATPMSRHRSATASLPPEKQPNKKKSQE</sequence>